<dbReference type="InterPro" id="IPR011704">
    <property type="entry name" value="ATPase_dyneun-rel_AAA"/>
</dbReference>
<proteinExistence type="predicted"/>
<dbReference type="InterPro" id="IPR027417">
    <property type="entry name" value="P-loop_NTPase"/>
</dbReference>
<dbReference type="SUPFAM" id="SSF52540">
    <property type="entry name" value="P-loop containing nucleoside triphosphate hydrolases"/>
    <property type="match status" value="1"/>
</dbReference>
<feature type="domain" description="AAA+ ATPase" evidence="1">
    <location>
        <begin position="45"/>
        <end position="186"/>
    </location>
</feature>
<dbReference type="SMART" id="SM00382">
    <property type="entry name" value="AAA"/>
    <property type="match status" value="1"/>
</dbReference>
<organism evidence="2 3">
    <name type="scientific">Thermoproteota archaeon</name>
    <dbReference type="NCBI Taxonomy" id="2056631"/>
    <lineage>
        <taxon>Archaea</taxon>
        <taxon>Thermoproteota</taxon>
    </lineage>
</organism>
<sequence length="368" mass="41905">MSKMSEKREELAVVIHELDLNKVPKLVGKGVLEKFKRAYFFIKHSKTPLFLIGPAGAGKTVFALNLAKEYAKEHGVKAYYVQLSPEHTKTTLLIGKRLIKGSFISVKGVLAQAAEEGAIVVVDEATHATPELLSTMNQLLERTAMITDGDLIVYAKPTLRIIFCANPARVSTSDYFLPQAFATRVRAIWFDYPSWEEELEIVKQLLQDPEYHRLELLVPEPIIKYALSLMREIRSRESPLSARNIAALVAALNSDLHFMKENGWNGFSQDFDMDKVLSKIRSEVGLPENQSLEAFISKVYRRIHGVEPDSLLAALNDEEVKVFLQFIDVYGIREFKERVKEAFMYYLDLDESPIEAKKRREKLEVLIL</sequence>
<reference evidence="2 3" key="1">
    <citation type="submission" date="2018-06" db="EMBL/GenBank/DDBJ databases">
        <title>Extensive metabolic versatility and redundancy in microbially diverse, dynamic hydrothermal sediments.</title>
        <authorList>
            <person name="Dombrowski N."/>
            <person name="Teske A."/>
            <person name="Baker B.J."/>
        </authorList>
    </citation>
    <scope>NUCLEOTIDE SEQUENCE [LARGE SCALE GENOMIC DNA]</scope>
    <source>
        <strain evidence="2">B66_G16</strain>
    </source>
</reference>
<evidence type="ECO:0000313" key="2">
    <source>
        <dbReference type="EMBL" id="RLE50176.1"/>
    </source>
</evidence>
<name>A0A497ESS6_9CREN</name>
<dbReference type="PANTHER" id="PTHR42759:SF1">
    <property type="entry name" value="MAGNESIUM-CHELATASE SUBUNIT CHLD"/>
    <property type="match status" value="1"/>
</dbReference>
<comment type="caution">
    <text evidence="2">The sequence shown here is derived from an EMBL/GenBank/DDBJ whole genome shotgun (WGS) entry which is preliminary data.</text>
</comment>
<dbReference type="GO" id="GO:0005524">
    <property type="term" value="F:ATP binding"/>
    <property type="evidence" value="ECO:0007669"/>
    <property type="project" value="InterPro"/>
</dbReference>
<dbReference type="AlphaFoldDB" id="A0A497ESS6"/>
<evidence type="ECO:0000313" key="3">
    <source>
        <dbReference type="Proteomes" id="UP000278475"/>
    </source>
</evidence>
<gene>
    <name evidence="2" type="ORF">DRJ31_02170</name>
</gene>
<dbReference type="GO" id="GO:0016887">
    <property type="term" value="F:ATP hydrolysis activity"/>
    <property type="evidence" value="ECO:0007669"/>
    <property type="project" value="InterPro"/>
</dbReference>
<protein>
    <recommendedName>
        <fullName evidence="1">AAA+ ATPase domain-containing protein</fullName>
    </recommendedName>
</protein>
<dbReference type="InterPro" id="IPR050764">
    <property type="entry name" value="CbbQ/NirQ/NorQ/GpvN"/>
</dbReference>
<dbReference type="Gene3D" id="3.40.50.300">
    <property type="entry name" value="P-loop containing nucleotide triphosphate hydrolases"/>
    <property type="match status" value="1"/>
</dbReference>
<accession>A0A497ESS6</accession>
<dbReference type="Pfam" id="PF07728">
    <property type="entry name" value="AAA_5"/>
    <property type="match status" value="1"/>
</dbReference>
<dbReference type="PANTHER" id="PTHR42759">
    <property type="entry name" value="MOXR FAMILY PROTEIN"/>
    <property type="match status" value="1"/>
</dbReference>
<dbReference type="InterPro" id="IPR003593">
    <property type="entry name" value="AAA+_ATPase"/>
</dbReference>
<dbReference type="EMBL" id="QMQV01000011">
    <property type="protein sequence ID" value="RLE50176.1"/>
    <property type="molecule type" value="Genomic_DNA"/>
</dbReference>
<dbReference type="Proteomes" id="UP000278475">
    <property type="component" value="Unassembled WGS sequence"/>
</dbReference>
<evidence type="ECO:0000259" key="1">
    <source>
        <dbReference type="SMART" id="SM00382"/>
    </source>
</evidence>